<reference evidence="1" key="1">
    <citation type="submission" date="2021-07" db="EMBL/GenBank/DDBJ databases">
        <authorList>
            <person name="Fernandez M."/>
            <person name="Pereira P."/>
            <person name="Torres Tejerizo G.A."/>
            <person name="Gonzalez P."/>
            <person name="Agostini E."/>
        </authorList>
    </citation>
    <scope>NUCLEOTIDE SEQUENCE</scope>
    <source>
        <strain evidence="1">SFC 500-1A</strain>
    </source>
</reference>
<dbReference type="PROSITE" id="PS51257">
    <property type="entry name" value="PROKAR_LIPOPROTEIN"/>
    <property type="match status" value="1"/>
</dbReference>
<sequence length="147" mass="17375">MKNINLLSIFFISIILIGCKEKRVADFQYEILEDKSICSLKPQEIYDSNDFSMFDTSFKNESGSFNDELSKKIYAQSLENLSNKDSKYIFCFSKDILMSNYLETQIRIELKKGKSFRQYEFINYFCLSKKNSIMNFNSRDKSIQECQ</sequence>
<dbReference type="Proteomes" id="UP000887320">
    <property type="component" value="Unassembled WGS sequence"/>
</dbReference>
<proteinExistence type="predicted"/>
<evidence type="ECO:0008006" key="3">
    <source>
        <dbReference type="Google" id="ProtNLM"/>
    </source>
</evidence>
<accession>A0A8X8GG02</accession>
<organism evidence="1 2">
    <name type="scientific">Acinetobacter guillouiae</name>
    <name type="common">Acinetobacter genomosp. 11</name>
    <dbReference type="NCBI Taxonomy" id="106649"/>
    <lineage>
        <taxon>Bacteria</taxon>
        <taxon>Pseudomonadati</taxon>
        <taxon>Pseudomonadota</taxon>
        <taxon>Gammaproteobacteria</taxon>
        <taxon>Moraxellales</taxon>
        <taxon>Moraxellaceae</taxon>
        <taxon>Acinetobacter</taxon>
    </lineage>
</organism>
<name>A0A8X8GG02_ACIGI</name>
<dbReference type="RefSeq" id="WP_234623138.1">
    <property type="nucleotide sequence ID" value="NZ_JAHWXT010000002.1"/>
</dbReference>
<evidence type="ECO:0000313" key="2">
    <source>
        <dbReference type="Proteomes" id="UP000887320"/>
    </source>
</evidence>
<gene>
    <name evidence="1" type="ORF">KW868_07725</name>
</gene>
<dbReference type="EMBL" id="JAHWXT010000002">
    <property type="protein sequence ID" value="MCF0264348.1"/>
    <property type="molecule type" value="Genomic_DNA"/>
</dbReference>
<dbReference type="AlphaFoldDB" id="A0A8X8GG02"/>
<comment type="caution">
    <text evidence="1">The sequence shown here is derived from an EMBL/GenBank/DDBJ whole genome shotgun (WGS) entry which is preliminary data.</text>
</comment>
<evidence type="ECO:0000313" key="1">
    <source>
        <dbReference type="EMBL" id="MCF0264348.1"/>
    </source>
</evidence>
<protein>
    <recommendedName>
        <fullName evidence="3">Lipoprotein</fullName>
    </recommendedName>
</protein>